<keyword evidence="4" id="KW-1003">Cell membrane</keyword>
<accession>A0A7X2P793</accession>
<dbReference type="AlphaFoldDB" id="A0A7X2P793"/>
<feature type="transmembrane region" description="Helical" evidence="8">
    <location>
        <begin position="161"/>
        <end position="178"/>
    </location>
</feature>
<dbReference type="Proteomes" id="UP000466864">
    <property type="component" value="Unassembled WGS sequence"/>
</dbReference>
<dbReference type="GO" id="GO:1903785">
    <property type="term" value="P:L-valine transmembrane transport"/>
    <property type="evidence" value="ECO:0007669"/>
    <property type="project" value="TreeGrafter"/>
</dbReference>
<evidence type="ECO:0000256" key="5">
    <source>
        <dbReference type="ARBA" id="ARBA00022692"/>
    </source>
</evidence>
<comment type="caution">
    <text evidence="9">The sequence shown here is derived from an EMBL/GenBank/DDBJ whole genome shotgun (WGS) entry which is preliminary data.</text>
</comment>
<evidence type="ECO:0000256" key="7">
    <source>
        <dbReference type="ARBA" id="ARBA00023136"/>
    </source>
</evidence>
<feature type="transmembrane region" description="Helical" evidence="8">
    <location>
        <begin position="63"/>
        <end position="82"/>
    </location>
</feature>
<evidence type="ECO:0000313" key="10">
    <source>
        <dbReference type="Proteomes" id="UP000466864"/>
    </source>
</evidence>
<dbReference type="Pfam" id="PF03591">
    <property type="entry name" value="AzlC"/>
    <property type="match status" value="1"/>
</dbReference>
<evidence type="ECO:0000256" key="2">
    <source>
        <dbReference type="ARBA" id="ARBA00010735"/>
    </source>
</evidence>
<dbReference type="EMBL" id="VUMV01000002">
    <property type="protein sequence ID" value="MST81524.1"/>
    <property type="molecule type" value="Genomic_DNA"/>
</dbReference>
<dbReference type="PANTHER" id="PTHR34979:SF1">
    <property type="entry name" value="INNER MEMBRANE PROTEIN YGAZ"/>
    <property type="match status" value="1"/>
</dbReference>
<feature type="transmembrane region" description="Helical" evidence="8">
    <location>
        <begin position="222"/>
        <end position="252"/>
    </location>
</feature>
<proteinExistence type="inferred from homology"/>
<protein>
    <submittedName>
        <fullName evidence="9">Branched-chain amino acid transporter AzlC</fullName>
    </submittedName>
</protein>
<dbReference type="GO" id="GO:0005886">
    <property type="term" value="C:plasma membrane"/>
    <property type="evidence" value="ECO:0007669"/>
    <property type="project" value="UniProtKB-SubCell"/>
</dbReference>
<comment type="subcellular location">
    <subcellularLocation>
        <location evidence="1">Cell membrane</location>
        <topology evidence="1">Multi-pass membrane protein</topology>
    </subcellularLocation>
</comment>
<keyword evidence="10" id="KW-1185">Reference proteome</keyword>
<dbReference type="RefSeq" id="WP_154457324.1">
    <property type="nucleotide sequence ID" value="NZ_VUMV01000002.1"/>
</dbReference>
<evidence type="ECO:0000256" key="3">
    <source>
        <dbReference type="ARBA" id="ARBA00022448"/>
    </source>
</evidence>
<evidence type="ECO:0000256" key="8">
    <source>
        <dbReference type="SAM" id="Phobius"/>
    </source>
</evidence>
<evidence type="ECO:0000313" key="9">
    <source>
        <dbReference type="EMBL" id="MST81524.1"/>
    </source>
</evidence>
<keyword evidence="5 8" id="KW-0812">Transmembrane</keyword>
<dbReference type="InterPro" id="IPR011606">
    <property type="entry name" value="Brnchd-chn_aa_trnsp_permease"/>
</dbReference>
<gene>
    <name evidence="9" type="ORF">FYJ60_04255</name>
</gene>
<feature type="transmembrane region" description="Helical" evidence="8">
    <location>
        <begin position="94"/>
        <end position="113"/>
    </location>
</feature>
<name>A0A7X2P793_9FIRM</name>
<reference evidence="9 10" key="1">
    <citation type="submission" date="2019-08" db="EMBL/GenBank/DDBJ databases">
        <title>In-depth cultivation of the pig gut microbiome towards novel bacterial diversity and tailored functional studies.</title>
        <authorList>
            <person name="Wylensek D."/>
            <person name="Hitch T.C.A."/>
            <person name="Clavel T."/>
        </authorList>
    </citation>
    <scope>NUCLEOTIDE SEQUENCE [LARGE SCALE GENOMIC DNA]</scope>
    <source>
        <strain evidence="9 10">Oil+RF-744-WCA-WT-13</strain>
    </source>
</reference>
<keyword evidence="7 8" id="KW-0472">Membrane</keyword>
<dbReference type="PANTHER" id="PTHR34979">
    <property type="entry name" value="INNER MEMBRANE PROTEIN YGAZ"/>
    <property type="match status" value="1"/>
</dbReference>
<evidence type="ECO:0000256" key="1">
    <source>
        <dbReference type="ARBA" id="ARBA00004651"/>
    </source>
</evidence>
<comment type="similarity">
    <text evidence="2">Belongs to the AzlC family.</text>
</comment>
<feature type="transmembrane region" description="Helical" evidence="8">
    <location>
        <begin position="36"/>
        <end position="57"/>
    </location>
</feature>
<sequence length="273" mass="30674">MNRFSTTRFKRVSAGRKAAPKDTKDSFRALKASFPLTLPVMAGYVFLGITYGILMVSQGLPPWLPVVTAAVIYTGSMEFLLADILVSSFHPFSAFATAVMVGARHLFYGISMLDKYRHMGWKKFYLIYTTSDETFAVNYSADIPENVDKSWFYFWVSLLDQAYWIAGAALGGLAGTLITFNTRGLDFVMTAMFVTIFMNQWLKDGEGFRHLFRNHISEFVGLLSSVLCLLLFSADRFIIPAMLLILGILTLFRKWIDTEPAAGQTPGKKGEER</sequence>
<evidence type="ECO:0000256" key="6">
    <source>
        <dbReference type="ARBA" id="ARBA00022989"/>
    </source>
</evidence>
<evidence type="ECO:0000256" key="4">
    <source>
        <dbReference type="ARBA" id="ARBA00022475"/>
    </source>
</evidence>
<keyword evidence="6 8" id="KW-1133">Transmembrane helix</keyword>
<organism evidence="9 10">
    <name type="scientific">Bilifractor porci</name>
    <dbReference type="NCBI Taxonomy" id="2606636"/>
    <lineage>
        <taxon>Bacteria</taxon>
        <taxon>Bacillati</taxon>
        <taxon>Bacillota</taxon>
        <taxon>Clostridia</taxon>
        <taxon>Lachnospirales</taxon>
        <taxon>Lachnospiraceae</taxon>
        <taxon>Bilifractor</taxon>
    </lineage>
</organism>
<keyword evidence="3" id="KW-0813">Transport</keyword>